<dbReference type="InterPro" id="IPR044893">
    <property type="entry name" value="RNA_pol_Rpb1_clamp_domain"/>
</dbReference>
<comment type="subcellular location">
    <subcellularLocation>
        <location evidence="13">Plastid</location>
        <location evidence="13">Chloroplast</location>
    </subcellularLocation>
</comment>
<evidence type="ECO:0000256" key="11">
    <source>
        <dbReference type="ARBA" id="ARBA00023163"/>
    </source>
</evidence>
<dbReference type="Pfam" id="PF04997">
    <property type="entry name" value="RNA_pol_Rpb1_1"/>
    <property type="match status" value="1"/>
</dbReference>
<feature type="binding site" evidence="13">
    <location>
        <position position="79"/>
    </location>
    <ligand>
        <name>Zn(2+)</name>
        <dbReference type="ChEBI" id="CHEBI:29105"/>
    </ligand>
</feature>
<dbReference type="RefSeq" id="YP_009668977.1">
    <property type="nucleotide sequence ID" value="NC_043795.1"/>
</dbReference>
<dbReference type="InterPro" id="IPR034678">
    <property type="entry name" value="RNApol_RpoC1"/>
</dbReference>
<comment type="function">
    <text evidence="1 13 14">DNA-dependent RNA polymerase catalyzes the transcription of DNA into RNA using the four ribonucleoside triphosphates as substrates.</text>
</comment>
<evidence type="ECO:0000256" key="6">
    <source>
        <dbReference type="ARBA" id="ARBA00022679"/>
    </source>
</evidence>
<dbReference type="Pfam" id="PF00623">
    <property type="entry name" value="RNA_pol_Rpb1_2"/>
    <property type="match status" value="2"/>
</dbReference>
<dbReference type="GO" id="GO:0000428">
    <property type="term" value="C:DNA-directed RNA polymerase complex"/>
    <property type="evidence" value="ECO:0007669"/>
    <property type="project" value="UniProtKB-KW"/>
</dbReference>
<dbReference type="GeneID" id="40874840"/>
<keyword evidence="6 13" id="KW-0808">Transferase</keyword>
<keyword evidence="8 13" id="KW-0479">Metal-binding</keyword>
<evidence type="ECO:0000256" key="7">
    <source>
        <dbReference type="ARBA" id="ARBA00022695"/>
    </source>
</evidence>
<keyword evidence="10 13" id="KW-0460">Magnesium</keyword>
<dbReference type="EMBL" id="MK726010">
    <property type="protein sequence ID" value="QCW93975.1"/>
    <property type="molecule type" value="Genomic_DNA"/>
</dbReference>
<keyword evidence="5 16" id="KW-0934">Plastid</keyword>
<dbReference type="Gene3D" id="4.10.860.120">
    <property type="entry name" value="RNA polymerase II, clamp domain"/>
    <property type="match status" value="1"/>
</dbReference>
<comment type="catalytic activity">
    <reaction evidence="12 13 14">
        <text>RNA(n) + a ribonucleoside 5'-triphosphate = RNA(n+1) + diphosphate</text>
        <dbReference type="Rhea" id="RHEA:21248"/>
        <dbReference type="Rhea" id="RHEA-COMP:14527"/>
        <dbReference type="Rhea" id="RHEA-COMP:17342"/>
        <dbReference type="ChEBI" id="CHEBI:33019"/>
        <dbReference type="ChEBI" id="CHEBI:61557"/>
        <dbReference type="ChEBI" id="CHEBI:140395"/>
        <dbReference type="EC" id="2.7.7.6"/>
    </reaction>
</comment>
<dbReference type="GO" id="GO:0009507">
    <property type="term" value="C:chloroplast"/>
    <property type="evidence" value="ECO:0007669"/>
    <property type="project" value="UniProtKB-SubCell"/>
</dbReference>
<evidence type="ECO:0000256" key="4">
    <source>
        <dbReference type="ARBA" id="ARBA00022528"/>
    </source>
</evidence>
<evidence type="ECO:0000256" key="3">
    <source>
        <dbReference type="ARBA" id="ARBA00022478"/>
    </source>
</evidence>
<dbReference type="GO" id="GO:0003677">
    <property type="term" value="F:DNA binding"/>
    <property type="evidence" value="ECO:0007669"/>
    <property type="project" value="UniProtKB-UniRule"/>
</dbReference>
<name>A0A4Y5PPI2_9ROSI</name>
<dbReference type="PANTHER" id="PTHR19376">
    <property type="entry name" value="DNA-DIRECTED RNA POLYMERASE"/>
    <property type="match status" value="1"/>
</dbReference>
<dbReference type="FunFam" id="1.10.40.90:FF:000002">
    <property type="entry name" value="DNA-directed RNA polymerase subunit"/>
    <property type="match status" value="1"/>
</dbReference>
<evidence type="ECO:0000256" key="13">
    <source>
        <dbReference type="HAMAP-Rule" id="MF_01323"/>
    </source>
</evidence>
<evidence type="ECO:0000256" key="12">
    <source>
        <dbReference type="ARBA" id="ARBA00048552"/>
    </source>
</evidence>
<dbReference type="GO" id="GO:0008270">
    <property type="term" value="F:zinc ion binding"/>
    <property type="evidence" value="ECO:0007669"/>
    <property type="project" value="UniProtKB-UniRule"/>
</dbReference>
<geneLocation type="chloroplast" evidence="16"/>
<evidence type="ECO:0000256" key="14">
    <source>
        <dbReference type="RuleBase" id="RU004279"/>
    </source>
</evidence>
<dbReference type="InterPro" id="IPR042102">
    <property type="entry name" value="RNA_pol_Rpb1_3_sf"/>
</dbReference>
<proteinExistence type="inferred from homology"/>
<evidence type="ECO:0000256" key="1">
    <source>
        <dbReference type="ARBA" id="ARBA00004026"/>
    </source>
</evidence>
<dbReference type="AlphaFoldDB" id="A0A4Y5PPI2"/>
<accession>A0A4Y5PPI2</accession>
<dbReference type="PANTHER" id="PTHR19376:SF54">
    <property type="entry name" value="DNA-DIRECTED RNA POLYMERASE SUBUNIT BETA"/>
    <property type="match status" value="1"/>
</dbReference>
<dbReference type="SUPFAM" id="SSF64484">
    <property type="entry name" value="beta and beta-prime subunits of DNA dependent RNA-polymerase"/>
    <property type="match status" value="1"/>
</dbReference>
<comment type="similarity">
    <text evidence="2 13">Belongs to the RNA polymerase beta' chain family. RpoC1 subfamily.</text>
</comment>
<dbReference type="GO" id="GO:0000287">
    <property type="term" value="F:magnesium ion binding"/>
    <property type="evidence" value="ECO:0007669"/>
    <property type="project" value="UniProtKB-UniRule"/>
</dbReference>
<dbReference type="Gene3D" id="2.40.40.20">
    <property type="match status" value="1"/>
</dbReference>
<dbReference type="SMART" id="SM00663">
    <property type="entry name" value="RPOLA_N"/>
    <property type="match status" value="1"/>
</dbReference>
<dbReference type="HAMAP" id="MF_01323">
    <property type="entry name" value="RNApol_bact_RpoC1"/>
    <property type="match status" value="1"/>
</dbReference>
<comment type="cofactor">
    <cofactor evidence="13">
        <name>Zn(2+)</name>
        <dbReference type="ChEBI" id="CHEBI:29105"/>
    </cofactor>
    <text evidence="13">Binds 1 Zn(2+) ion per subunit.</text>
</comment>
<feature type="binding site" evidence="13">
    <location>
        <position position="95"/>
    </location>
    <ligand>
        <name>Zn(2+)</name>
        <dbReference type="ChEBI" id="CHEBI:29105"/>
    </ligand>
</feature>
<dbReference type="InterPro" id="IPR006592">
    <property type="entry name" value="RNA_pol_N"/>
</dbReference>
<protein>
    <recommendedName>
        <fullName evidence="13">DNA-directed RNA polymerase subunit beta'</fullName>
        <ecNumber evidence="13">2.7.7.6</ecNumber>
    </recommendedName>
    <alternativeName>
        <fullName evidence="13">PEP</fullName>
    </alternativeName>
    <alternativeName>
        <fullName evidence="13">Plastid-encoded RNA polymerase subunit beta'</fullName>
        <shortName evidence="13">RNA polymerase subunit beta'</shortName>
    </alternativeName>
</protein>
<gene>
    <name evidence="13 16" type="primary">rpoC1</name>
</gene>
<dbReference type="InterPro" id="IPR000722">
    <property type="entry name" value="RNA_pol_asu"/>
</dbReference>
<keyword evidence="3 13" id="KW-0240">DNA-directed RNA polymerase</keyword>
<reference evidence="16" key="1">
    <citation type="journal article" date="2019" name="Mol. Phylogenet. Evol.">
        <title>Incongruence between gene trees and species trees and phylogenetic signal variation in plastid genes.</title>
        <authorList>
            <person name="Goncalves D.J.P."/>
            <person name="Simpson B.B."/>
            <person name="Ortiz E.M."/>
            <person name="Shimizu G.H."/>
            <person name="Jansen R.K."/>
        </authorList>
    </citation>
    <scope>NUCLEOTIDE SEQUENCE</scope>
</reference>
<dbReference type="InterPro" id="IPR045867">
    <property type="entry name" value="DNA-dir_RpoC_beta_prime"/>
</dbReference>
<dbReference type="Gene3D" id="1.10.40.90">
    <property type="match status" value="1"/>
</dbReference>
<comment type="cofactor">
    <cofactor evidence="13">
        <name>Mg(2+)</name>
        <dbReference type="ChEBI" id="CHEBI:18420"/>
    </cofactor>
    <text evidence="13">Binds 1 Mg(2+) ion per subunit.</text>
</comment>
<feature type="binding site" evidence="13">
    <location>
        <position position="77"/>
    </location>
    <ligand>
        <name>Zn(2+)</name>
        <dbReference type="ChEBI" id="CHEBI:29105"/>
    </ligand>
</feature>
<dbReference type="FunFam" id="4.10.860.120:FF:000007">
    <property type="entry name" value="DNA-directed RNA polymerase subunit gamma"/>
    <property type="match status" value="1"/>
</dbReference>
<dbReference type="InterPro" id="IPR007080">
    <property type="entry name" value="RNA_pol_Rpb1_1"/>
</dbReference>
<evidence type="ECO:0000259" key="15">
    <source>
        <dbReference type="SMART" id="SM00663"/>
    </source>
</evidence>
<feature type="binding site" evidence="13">
    <location>
        <position position="501"/>
    </location>
    <ligand>
        <name>Mg(2+)</name>
        <dbReference type="ChEBI" id="CHEBI:18420"/>
    </ligand>
</feature>
<dbReference type="Gene3D" id="1.10.274.100">
    <property type="entry name" value="RNA polymerase Rpb1, domain 3"/>
    <property type="match status" value="1"/>
</dbReference>
<organism evidence="16">
    <name type="scientific">Galphimia angustifolia</name>
    <dbReference type="NCBI Taxonomy" id="1561780"/>
    <lineage>
        <taxon>Eukaryota</taxon>
        <taxon>Viridiplantae</taxon>
        <taxon>Streptophyta</taxon>
        <taxon>Embryophyta</taxon>
        <taxon>Tracheophyta</taxon>
        <taxon>Spermatophyta</taxon>
        <taxon>Magnoliopsida</taxon>
        <taxon>eudicotyledons</taxon>
        <taxon>Gunneridae</taxon>
        <taxon>Pentapetalae</taxon>
        <taxon>rosids</taxon>
        <taxon>fabids</taxon>
        <taxon>Malpighiales</taxon>
        <taxon>Malpighiaceae</taxon>
        <taxon>Galphimia</taxon>
    </lineage>
</organism>
<evidence type="ECO:0000313" key="16">
    <source>
        <dbReference type="EMBL" id="QCW93975.1"/>
    </source>
</evidence>
<evidence type="ECO:0000256" key="8">
    <source>
        <dbReference type="ARBA" id="ARBA00022723"/>
    </source>
</evidence>
<evidence type="ECO:0000256" key="9">
    <source>
        <dbReference type="ARBA" id="ARBA00022833"/>
    </source>
</evidence>
<feature type="binding site" evidence="13">
    <location>
        <position position="98"/>
    </location>
    <ligand>
        <name>Zn(2+)</name>
        <dbReference type="ChEBI" id="CHEBI:29105"/>
    </ligand>
</feature>
<sequence>MPNFSFSSMIDGYKHQQLRIGSVSPQQISAWANKILPNGEIVGEVTKPYTFHYKTNKPEKDGLFCERIFGPIKSGICSCGNYRVIGDEKEDQKFCEQCGVEFVDSRIRRYQMGYIKLACPVTHVWYLKRLPSYIANLLDKPLKELEGLVYCDFSFARPIAKKPTFLRLRGSFEYEIQSWKYSIPLFFTTPGFDTFRNREISTGASAIREQLADLDLRIILDYSSVEWKELGEEEPAGNEWEDRKVGRRKDFLVRRMELAKHFIRTNIEPEWMVLCLLPVLPPELRPIIQIDGGKLMSSDINELYRRVIYRNNTLTDLLTTSRSTPGELVMCQEKLVQEAVDTLLDNGIRGQPMRDGHNKVYKSFSDVIEGKEGRFRETMLGKRVDYSGRSVIVVGPSLSLHRCGLPREIAIELFQTFVIRGLIRQNLASNIGVAKSKIREKEPIVWEILQEVMQGHPVLLNRAPTLHRLGIQAFQPILVEGRAICLHPLVRKGFNADFDGDQMAVHVPLSLEAQAEARLLMFSHMNLLSPAIGDPISVPTQDMLMGLYVLTSGNHRGIYANRYNQCNRKNSKNERIDDNNDRYTKEPFFCNSYDAIGAYWQKRIHLDSPLWLRWQLDQRAIALREAPIEVHYESLGTYHEIYGQYLIVRSIRKELLCIYIRTTVGHISLYREIEEAIQGFCRAYSNGL</sequence>
<dbReference type="EC" id="2.7.7.6" evidence="13"/>
<dbReference type="GO" id="GO:0003899">
    <property type="term" value="F:DNA-directed RNA polymerase activity"/>
    <property type="evidence" value="ECO:0007669"/>
    <property type="project" value="UniProtKB-UniRule"/>
</dbReference>
<keyword evidence="7 13" id="KW-0548">Nucleotidyltransferase</keyword>
<feature type="binding site" evidence="13">
    <location>
        <position position="497"/>
    </location>
    <ligand>
        <name>Mg(2+)</name>
        <dbReference type="ChEBI" id="CHEBI:18420"/>
    </ligand>
</feature>
<comment type="subunit">
    <text evidence="13">In plastids the minimal PEP RNA polymerase catalytic core is composed of four subunits: alpha, beta, beta', and beta''. When a (nuclear-encoded) sigma factor is associated with the core the holoenzyme is formed, which can initiate transcription.</text>
</comment>
<evidence type="ECO:0000256" key="2">
    <source>
        <dbReference type="ARBA" id="ARBA00007207"/>
    </source>
</evidence>
<keyword evidence="11 13" id="KW-0804">Transcription</keyword>
<keyword evidence="9 13" id="KW-0862">Zinc</keyword>
<dbReference type="GO" id="GO:0006351">
    <property type="term" value="P:DNA-templated transcription"/>
    <property type="evidence" value="ECO:0007669"/>
    <property type="project" value="UniProtKB-UniRule"/>
</dbReference>
<feature type="domain" description="RNA polymerase N-terminal" evidence="15">
    <location>
        <begin position="270"/>
        <end position="551"/>
    </location>
</feature>
<evidence type="ECO:0000256" key="10">
    <source>
        <dbReference type="ARBA" id="ARBA00022842"/>
    </source>
</evidence>
<feature type="binding site" evidence="13">
    <location>
        <position position="499"/>
    </location>
    <ligand>
        <name>Mg(2+)</name>
        <dbReference type="ChEBI" id="CHEBI:18420"/>
    </ligand>
</feature>
<keyword evidence="4 16" id="KW-0150">Chloroplast</keyword>
<evidence type="ECO:0000256" key="5">
    <source>
        <dbReference type="ARBA" id="ARBA00022640"/>
    </source>
</evidence>